<keyword evidence="5" id="KW-1185">Reference proteome</keyword>
<keyword evidence="1" id="KW-0723">Serine/threonine-protein kinase</keyword>
<feature type="region of interest" description="Disordered" evidence="2">
    <location>
        <begin position="84"/>
        <end position="104"/>
    </location>
</feature>
<protein>
    <recommendedName>
        <fullName evidence="3">Histidine kinase/HSP90-like ATPase domain-containing protein</fullName>
    </recommendedName>
</protein>
<evidence type="ECO:0000313" key="4">
    <source>
        <dbReference type="EMBL" id="GAA2718539.1"/>
    </source>
</evidence>
<dbReference type="InterPro" id="IPR036890">
    <property type="entry name" value="HATPase_C_sf"/>
</dbReference>
<dbReference type="SUPFAM" id="SSF55874">
    <property type="entry name" value="ATPase domain of HSP90 chaperone/DNA topoisomerase II/histidine kinase"/>
    <property type="match status" value="1"/>
</dbReference>
<dbReference type="InterPro" id="IPR003594">
    <property type="entry name" value="HATPase_dom"/>
</dbReference>
<dbReference type="EMBL" id="BAAASL010000011">
    <property type="protein sequence ID" value="GAA2718539.1"/>
    <property type="molecule type" value="Genomic_DNA"/>
</dbReference>
<feature type="domain" description="Histidine kinase/HSP90-like ATPase" evidence="3">
    <location>
        <begin position="28"/>
        <end position="128"/>
    </location>
</feature>
<dbReference type="PANTHER" id="PTHR35526">
    <property type="entry name" value="ANTI-SIGMA-F FACTOR RSBW-RELATED"/>
    <property type="match status" value="1"/>
</dbReference>
<organism evidence="4 5">
    <name type="scientific">Streptomyces luteosporeus</name>
    <dbReference type="NCBI Taxonomy" id="173856"/>
    <lineage>
        <taxon>Bacteria</taxon>
        <taxon>Bacillati</taxon>
        <taxon>Actinomycetota</taxon>
        <taxon>Actinomycetes</taxon>
        <taxon>Kitasatosporales</taxon>
        <taxon>Streptomycetaceae</taxon>
        <taxon>Streptomyces</taxon>
    </lineage>
</organism>
<dbReference type="Proteomes" id="UP001500886">
    <property type="component" value="Unassembled WGS sequence"/>
</dbReference>
<evidence type="ECO:0000256" key="1">
    <source>
        <dbReference type="ARBA" id="ARBA00022527"/>
    </source>
</evidence>
<dbReference type="PANTHER" id="PTHR35526:SF3">
    <property type="entry name" value="ANTI-SIGMA-F FACTOR RSBW"/>
    <property type="match status" value="1"/>
</dbReference>
<gene>
    <name evidence="4" type="ORF">GCM10010315_34220</name>
</gene>
<dbReference type="Pfam" id="PF13581">
    <property type="entry name" value="HATPase_c_2"/>
    <property type="match status" value="1"/>
</dbReference>
<reference evidence="5" key="1">
    <citation type="journal article" date="2019" name="Int. J. Syst. Evol. Microbiol.">
        <title>The Global Catalogue of Microorganisms (GCM) 10K type strain sequencing project: providing services to taxonomists for standard genome sequencing and annotation.</title>
        <authorList>
            <consortium name="The Broad Institute Genomics Platform"/>
            <consortium name="The Broad Institute Genome Sequencing Center for Infectious Disease"/>
            <person name="Wu L."/>
            <person name="Ma J."/>
        </authorList>
    </citation>
    <scope>NUCLEOTIDE SEQUENCE [LARGE SCALE GENOMIC DNA]</scope>
    <source>
        <strain evidence="5">JCM 4542</strain>
    </source>
</reference>
<evidence type="ECO:0000313" key="5">
    <source>
        <dbReference type="Proteomes" id="UP001500886"/>
    </source>
</evidence>
<evidence type="ECO:0000259" key="3">
    <source>
        <dbReference type="Pfam" id="PF13581"/>
    </source>
</evidence>
<name>A0ABP6GBG8_9ACTN</name>
<dbReference type="Gene3D" id="3.30.565.10">
    <property type="entry name" value="Histidine kinase-like ATPase, C-terminal domain"/>
    <property type="match status" value="1"/>
</dbReference>
<evidence type="ECO:0000256" key="2">
    <source>
        <dbReference type="SAM" id="MobiDB-lite"/>
    </source>
</evidence>
<dbReference type="CDD" id="cd16936">
    <property type="entry name" value="HATPase_RsbW-like"/>
    <property type="match status" value="1"/>
</dbReference>
<keyword evidence="1" id="KW-0808">Transferase</keyword>
<keyword evidence="1" id="KW-0418">Kinase</keyword>
<accession>A0ABP6GBG8</accession>
<proteinExistence type="predicted"/>
<sequence length="141" mass="15772">MVVSFRVEARHGSAPLPERDALCVSRMRRLTKARLRYCGLPWLADDVELLVSELVTNAITHSHGTEITMSLLLANGTLRLEVRDQSTRHPQIQNPDDDEESGRGLKLVEWITKDHYGSWGVSPDGTSTWCTLTTASDGRSR</sequence>
<comment type="caution">
    <text evidence="4">The sequence shown here is derived from an EMBL/GenBank/DDBJ whole genome shotgun (WGS) entry which is preliminary data.</text>
</comment>
<dbReference type="InterPro" id="IPR050267">
    <property type="entry name" value="Anti-sigma-factor_SerPK"/>
</dbReference>